<keyword evidence="3" id="KW-0539">Nucleus</keyword>
<dbReference type="STRING" id="1246581.A0A2H9TMQ3"/>
<gene>
    <name evidence="5" type="ORF">PSACC_01185</name>
</gene>
<dbReference type="PANTHER" id="PTHR13000:SF0">
    <property type="entry name" value="NUCLEOPORIN P54"/>
    <property type="match status" value="1"/>
</dbReference>
<evidence type="ECO:0000313" key="5">
    <source>
        <dbReference type="EMBL" id="PJF19002.1"/>
    </source>
</evidence>
<evidence type="ECO:0000256" key="1">
    <source>
        <dbReference type="ARBA" id="ARBA00004123"/>
    </source>
</evidence>
<keyword evidence="6" id="KW-1185">Reference proteome</keyword>
<name>A0A2H9TMQ3_9FUNG</name>
<dbReference type="PANTHER" id="PTHR13000">
    <property type="entry name" value="NUCLEOPORIN P54"/>
    <property type="match status" value="1"/>
</dbReference>
<proteinExistence type="predicted"/>
<dbReference type="OrthoDB" id="6162375at2759"/>
<dbReference type="InterPro" id="IPR024864">
    <property type="entry name" value="Nup54/Nup57/Nup44"/>
</dbReference>
<dbReference type="Proteomes" id="UP000240830">
    <property type="component" value="Unassembled WGS sequence"/>
</dbReference>
<evidence type="ECO:0000313" key="6">
    <source>
        <dbReference type="Proteomes" id="UP000240830"/>
    </source>
</evidence>
<dbReference type="InterPro" id="IPR025712">
    <property type="entry name" value="Nup54_alpha-helical_dom"/>
</dbReference>
<evidence type="ECO:0000256" key="2">
    <source>
        <dbReference type="ARBA" id="ARBA00022448"/>
    </source>
</evidence>
<dbReference type="GO" id="GO:0006607">
    <property type="term" value="P:NLS-bearing protein import into nucleus"/>
    <property type="evidence" value="ECO:0007669"/>
    <property type="project" value="TreeGrafter"/>
</dbReference>
<dbReference type="GO" id="GO:0006999">
    <property type="term" value="P:nuclear pore organization"/>
    <property type="evidence" value="ECO:0007669"/>
    <property type="project" value="TreeGrafter"/>
</dbReference>
<dbReference type="Pfam" id="PF13874">
    <property type="entry name" value="Nup54"/>
    <property type="match status" value="1"/>
</dbReference>
<evidence type="ECO:0000256" key="3">
    <source>
        <dbReference type="ARBA" id="ARBA00023242"/>
    </source>
</evidence>
<reference evidence="5 6" key="1">
    <citation type="submission" date="2016-10" db="EMBL/GenBank/DDBJ databases">
        <title>The genome of Paramicrosporidium saccamoebae is the missing link in understanding Cryptomycota and Microsporidia evolution.</title>
        <authorList>
            <person name="Quandt C.A."/>
            <person name="Beaudet D."/>
            <person name="Corsaro D."/>
            <person name="Michel R."/>
            <person name="Corradi N."/>
            <person name="James T."/>
        </authorList>
    </citation>
    <scope>NUCLEOTIDE SEQUENCE [LARGE SCALE GENOMIC DNA]</scope>
    <source>
        <strain evidence="5 6">KSL3</strain>
    </source>
</reference>
<feature type="domain" description="Nucleoporin Nup54 alpha-helical" evidence="4">
    <location>
        <begin position="66"/>
        <end position="207"/>
    </location>
</feature>
<comment type="caution">
    <text evidence="5">The sequence shown here is derived from an EMBL/GenBank/DDBJ whole genome shotgun (WGS) entry which is preliminary data.</text>
</comment>
<dbReference type="GO" id="GO:0017056">
    <property type="term" value="F:structural constituent of nuclear pore"/>
    <property type="evidence" value="ECO:0007669"/>
    <property type="project" value="TreeGrafter"/>
</dbReference>
<dbReference type="GO" id="GO:0044613">
    <property type="term" value="C:nuclear pore central transport channel"/>
    <property type="evidence" value="ECO:0007669"/>
    <property type="project" value="TreeGrafter"/>
</dbReference>
<accession>A0A2H9TMQ3</accession>
<keyword evidence="2" id="KW-0813">Transport</keyword>
<comment type="subcellular location">
    <subcellularLocation>
        <location evidence="1">Nucleus</location>
    </subcellularLocation>
</comment>
<dbReference type="AlphaFoldDB" id="A0A2H9TMQ3"/>
<dbReference type="GO" id="GO:0036228">
    <property type="term" value="P:protein localization to nuclear inner membrane"/>
    <property type="evidence" value="ECO:0007669"/>
    <property type="project" value="TreeGrafter"/>
</dbReference>
<evidence type="ECO:0000259" key="4">
    <source>
        <dbReference type="Pfam" id="PF13874"/>
    </source>
</evidence>
<organism evidence="5 6">
    <name type="scientific">Paramicrosporidium saccamoebae</name>
    <dbReference type="NCBI Taxonomy" id="1246581"/>
    <lineage>
        <taxon>Eukaryota</taxon>
        <taxon>Fungi</taxon>
        <taxon>Fungi incertae sedis</taxon>
        <taxon>Cryptomycota</taxon>
        <taxon>Cryptomycota incertae sedis</taxon>
        <taxon>Paramicrosporidium</taxon>
    </lineage>
</organism>
<sequence>MFNFGAAPSVGVANPAPAMNIPQAPTTSSTSFSTHPFQYIQECLDPNSPNYRFRVSCAGIGAAPARPAHVSQALWTQTLNDNPDPSKYPHKDSLTVRMAPVLANGFNDLTTRRAWQKEHEVAQRGKLDELEQRLALLLTRQDLDVSTQLQVIQKQQLKLTLRVVQLMRRVEVLRRVGGRMTPAEQALLGRIQSITMRLNHAPISGILSMQSQLNALMEGGRLDPLASARQCVIADEQSMDTLYTLLEQQQRGVKAVIETINKDSRDLDLMRHGFTLQ</sequence>
<dbReference type="EMBL" id="MTSL01000089">
    <property type="protein sequence ID" value="PJF19002.1"/>
    <property type="molecule type" value="Genomic_DNA"/>
</dbReference>
<protein>
    <recommendedName>
        <fullName evidence="4">Nucleoporin Nup54 alpha-helical domain-containing protein</fullName>
    </recommendedName>
</protein>